<evidence type="ECO:0000313" key="2">
    <source>
        <dbReference type="Proteomes" id="UP000050525"/>
    </source>
</evidence>
<sequence length="88" mass="10674">MSNFKLRIKTQMAHWMRQQEKTFLQTPSVKCVELCCNLSPKGFHTMWAKSMLRKFDFISKSTVSKMRGKRLENRRRQIISTFRWMKVE</sequence>
<organism evidence="1 2">
    <name type="scientific">Alligator mississippiensis</name>
    <name type="common">American alligator</name>
    <dbReference type="NCBI Taxonomy" id="8496"/>
    <lineage>
        <taxon>Eukaryota</taxon>
        <taxon>Metazoa</taxon>
        <taxon>Chordata</taxon>
        <taxon>Craniata</taxon>
        <taxon>Vertebrata</taxon>
        <taxon>Euteleostomi</taxon>
        <taxon>Archelosauria</taxon>
        <taxon>Archosauria</taxon>
        <taxon>Crocodylia</taxon>
        <taxon>Alligatoridae</taxon>
        <taxon>Alligatorinae</taxon>
        <taxon>Alligator</taxon>
    </lineage>
</organism>
<dbReference type="EMBL" id="AKHW03000533">
    <property type="protein sequence ID" value="KYO45595.1"/>
    <property type="molecule type" value="Genomic_DNA"/>
</dbReference>
<gene>
    <name evidence="1" type="ORF">Y1Q_0021292</name>
</gene>
<proteinExistence type="predicted"/>
<dbReference type="Proteomes" id="UP000050525">
    <property type="component" value="Unassembled WGS sequence"/>
</dbReference>
<name>A0A151PA18_ALLMI</name>
<reference evidence="1 2" key="1">
    <citation type="journal article" date="2012" name="Genome Biol.">
        <title>Sequencing three crocodilian genomes to illuminate the evolution of archosaurs and amniotes.</title>
        <authorList>
            <person name="St John J.A."/>
            <person name="Braun E.L."/>
            <person name="Isberg S.R."/>
            <person name="Miles L.G."/>
            <person name="Chong A.Y."/>
            <person name="Gongora J."/>
            <person name="Dalzell P."/>
            <person name="Moran C."/>
            <person name="Bed'hom B."/>
            <person name="Abzhanov A."/>
            <person name="Burgess S.C."/>
            <person name="Cooksey A.M."/>
            <person name="Castoe T.A."/>
            <person name="Crawford N.G."/>
            <person name="Densmore L.D."/>
            <person name="Drew J.C."/>
            <person name="Edwards S.V."/>
            <person name="Faircloth B.C."/>
            <person name="Fujita M.K."/>
            <person name="Greenwold M.J."/>
            <person name="Hoffmann F.G."/>
            <person name="Howard J.M."/>
            <person name="Iguchi T."/>
            <person name="Janes D.E."/>
            <person name="Khan S.Y."/>
            <person name="Kohno S."/>
            <person name="de Koning A.J."/>
            <person name="Lance S.L."/>
            <person name="McCarthy F.M."/>
            <person name="McCormack J.E."/>
            <person name="Merchant M.E."/>
            <person name="Peterson D.G."/>
            <person name="Pollock D.D."/>
            <person name="Pourmand N."/>
            <person name="Raney B.J."/>
            <person name="Roessler K.A."/>
            <person name="Sanford J.R."/>
            <person name="Sawyer R.H."/>
            <person name="Schmidt C.J."/>
            <person name="Triplett E.W."/>
            <person name="Tuberville T.D."/>
            <person name="Venegas-Anaya M."/>
            <person name="Howard J.T."/>
            <person name="Jarvis E.D."/>
            <person name="Guillette L.J.Jr."/>
            <person name="Glenn T.C."/>
            <person name="Green R.E."/>
            <person name="Ray D.A."/>
        </authorList>
    </citation>
    <scope>NUCLEOTIDE SEQUENCE [LARGE SCALE GENOMIC DNA]</scope>
    <source>
        <strain evidence="1">KSC_2009_1</strain>
    </source>
</reference>
<accession>A0A151PA18</accession>
<keyword evidence="2" id="KW-1185">Reference proteome</keyword>
<dbReference type="AlphaFoldDB" id="A0A151PA18"/>
<evidence type="ECO:0000313" key="1">
    <source>
        <dbReference type="EMBL" id="KYO45595.1"/>
    </source>
</evidence>
<protein>
    <submittedName>
        <fullName evidence="1">Uncharacterized protein</fullName>
    </submittedName>
</protein>
<comment type="caution">
    <text evidence="1">The sequence shown here is derived from an EMBL/GenBank/DDBJ whole genome shotgun (WGS) entry which is preliminary data.</text>
</comment>